<reference evidence="1" key="1">
    <citation type="submission" date="2013-04" db="EMBL/GenBank/DDBJ databases">
        <authorList>
            <person name="Qu J."/>
            <person name="Murali S.C."/>
            <person name="Bandaranaike D."/>
            <person name="Bellair M."/>
            <person name="Blankenburg K."/>
            <person name="Chao H."/>
            <person name="Dinh H."/>
            <person name="Doddapaneni H."/>
            <person name="Downs B."/>
            <person name="Dugan-Rocha S."/>
            <person name="Elkadiri S."/>
            <person name="Gnanaolivu R.D."/>
            <person name="Hernandez B."/>
            <person name="Javaid M."/>
            <person name="Jayaseelan J.C."/>
            <person name="Lee S."/>
            <person name="Li M."/>
            <person name="Ming W."/>
            <person name="Munidasa M."/>
            <person name="Muniz J."/>
            <person name="Nguyen L."/>
            <person name="Ongeri F."/>
            <person name="Osuji N."/>
            <person name="Pu L.-L."/>
            <person name="Puazo M."/>
            <person name="Qu C."/>
            <person name="Quiroz J."/>
            <person name="Raj R."/>
            <person name="Weissenberger G."/>
            <person name="Xin Y."/>
            <person name="Zou X."/>
            <person name="Han Y."/>
            <person name="Richards S."/>
            <person name="Worley K."/>
            <person name="Muzny D."/>
            <person name="Gibbs R."/>
        </authorList>
    </citation>
    <scope>NUCLEOTIDE SEQUENCE</scope>
    <source>
        <strain evidence="1">Sampled in the wild</strain>
    </source>
</reference>
<keyword evidence="2" id="KW-1185">Reference proteome</keyword>
<evidence type="ECO:0000313" key="1">
    <source>
        <dbReference type="EMBL" id="KAG8227102.1"/>
    </source>
</evidence>
<gene>
    <name evidence="1" type="ORF">J437_LFUL006359</name>
</gene>
<comment type="caution">
    <text evidence="1">The sequence shown here is derived from an EMBL/GenBank/DDBJ whole genome shotgun (WGS) entry which is preliminary data.</text>
</comment>
<sequence>MPLQLRKRGRPRLDGSSELLLPATYLPLPKSVSNVPYSKDMSNICGNDHFNENQHQFGLNRNHQMLGHALGGALKPSQHYYAADSNHTFSTGHHTKKPLEHINGNITTIRKFCIVCKNISGPLVLCEDCDVRYHPFCGKPLDGKRHCPKCETHSSSGGAPTSNAKKEDASTVTVSCKDAAVTTPVPASTVTCSAQVTAATPTLHSISTERAGKGNFSTFAF</sequence>
<accession>A0A8K0K2H2</accession>
<evidence type="ECO:0008006" key="3">
    <source>
        <dbReference type="Google" id="ProtNLM"/>
    </source>
</evidence>
<protein>
    <recommendedName>
        <fullName evidence="3">PHD-type domain-containing protein</fullName>
    </recommendedName>
</protein>
<dbReference type="EMBL" id="KZ308312">
    <property type="protein sequence ID" value="KAG8227102.1"/>
    <property type="molecule type" value="Genomic_DNA"/>
</dbReference>
<dbReference type="SUPFAM" id="SSF57903">
    <property type="entry name" value="FYVE/PHD zinc finger"/>
    <property type="match status" value="1"/>
</dbReference>
<dbReference type="Gene3D" id="3.30.40.10">
    <property type="entry name" value="Zinc/RING finger domain, C3HC4 (zinc finger)"/>
    <property type="match status" value="1"/>
</dbReference>
<dbReference type="InterPro" id="IPR011011">
    <property type="entry name" value="Znf_FYVE_PHD"/>
</dbReference>
<evidence type="ECO:0000313" key="2">
    <source>
        <dbReference type="Proteomes" id="UP000792457"/>
    </source>
</evidence>
<dbReference type="Proteomes" id="UP000792457">
    <property type="component" value="Unassembled WGS sequence"/>
</dbReference>
<dbReference type="InterPro" id="IPR013083">
    <property type="entry name" value="Znf_RING/FYVE/PHD"/>
</dbReference>
<organism evidence="1 2">
    <name type="scientific">Ladona fulva</name>
    <name type="common">Scarce chaser dragonfly</name>
    <name type="synonym">Libellula fulva</name>
    <dbReference type="NCBI Taxonomy" id="123851"/>
    <lineage>
        <taxon>Eukaryota</taxon>
        <taxon>Metazoa</taxon>
        <taxon>Ecdysozoa</taxon>
        <taxon>Arthropoda</taxon>
        <taxon>Hexapoda</taxon>
        <taxon>Insecta</taxon>
        <taxon>Pterygota</taxon>
        <taxon>Palaeoptera</taxon>
        <taxon>Odonata</taxon>
        <taxon>Epiprocta</taxon>
        <taxon>Anisoptera</taxon>
        <taxon>Libelluloidea</taxon>
        <taxon>Libellulidae</taxon>
        <taxon>Ladona</taxon>
    </lineage>
</organism>
<dbReference type="AlphaFoldDB" id="A0A8K0K2H2"/>
<proteinExistence type="predicted"/>
<reference evidence="1" key="2">
    <citation type="submission" date="2017-10" db="EMBL/GenBank/DDBJ databases">
        <title>Ladona fulva Genome sequencing and assembly.</title>
        <authorList>
            <person name="Murali S."/>
            <person name="Richards S."/>
            <person name="Bandaranaike D."/>
            <person name="Bellair M."/>
            <person name="Blankenburg K."/>
            <person name="Chao H."/>
            <person name="Dinh H."/>
            <person name="Doddapaneni H."/>
            <person name="Dugan-Rocha S."/>
            <person name="Elkadiri S."/>
            <person name="Gnanaolivu R."/>
            <person name="Hernandez B."/>
            <person name="Skinner E."/>
            <person name="Javaid M."/>
            <person name="Lee S."/>
            <person name="Li M."/>
            <person name="Ming W."/>
            <person name="Munidasa M."/>
            <person name="Muniz J."/>
            <person name="Nguyen L."/>
            <person name="Hughes D."/>
            <person name="Osuji N."/>
            <person name="Pu L.-L."/>
            <person name="Puazo M."/>
            <person name="Qu C."/>
            <person name="Quiroz J."/>
            <person name="Raj R."/>
            <person name="Weissenberger G."/>
            <person name="Xin Y."/>
            <person name="Zou X."/>
            <person name="Han Y."/>
            <person name="Worley K."/>
            <person name="Muzny D."/>
            <person name="Gibbs R."/>
        </authorList>
    </citation>
    <scope>NUCLEOTIDE SEQUENCE</scope>
    <source>
        <strain evidence="1">Sampled in the wild</strain>
    </source>
</reference>
<name>A0A8K0K2H2_LADFU</name>